<comment type="caution">
    <text evidence="1">The sequence shown here is derived from an EMBL/GenBank/DDBJ whole genome shotgun (WGS) entry which is preliminary data.</text>
</comment>
<dbReference type="EMBL" id="MGEQ01000001">
    <property type="protein sequence ID" value="OGL88228.1"/>
    <property type="molecule type" value="Genomic_DNA"/>
</dbReference>
<accession>A0A1F7VDL9</accession>
<dbReference type="Proteomes" id="UP000176593">
    <property type="component" value="Unassembled WGS sequence"/>
</dbReference>
<organism evidence="1 2">
    <name type="scientific">Candidatus Uhrbacteria bacterium RIFCSPLOWO2_02_FULL_48_18</name>
    <dbReference type="NCBI Taxonomy" id="1802408"/>
    <lineage>
        <taxon>Bacteria</taxon>
        <taxon>Candidatus Uhriibacteriota</taxon>
    </lineage>
</organism>
<protein>
    <submittedName>
        <fullName evidence="1">Uncharacterized protein</fullName>
    </submittedName>
</protein>
<reference evidence="1 2" key="1">
    <citation type="journal article" date="2016" name="Nat. Commun.">
        <title>Thousands of microbial genomes shed light on interconnected biogeochemical processes in an aquifer system.</title>
        <authorList>
            <person name="Anantharaman K."/>
            <person name="Brown C.T."/>
            <person name="Hug L.A."/>
            <person name="Sharon I."/>
            <person name="Castelle C.J."/>
            <person name="Probst A.J."/>
            <person name="Thomas B.C."/>
            <person name="Singh A."/>
            <person name="Wilkins M.J."/>
            <person name="Karaoz U."/>
            <person name="Brodie E.L."/>
            <person name="Williams K.H."/>
            <person name="Hubbard S.S."/>
            <person name="Banfield J.F."/>
        </authorList>
    </citation>
    <scope>NUCLEOTIDE SEQUENCE [LARGE SCALE GENOMIC DNA]</scope>
</reference>
<sequence>MALRTFGETVEFVSKLVGKSMPDAIRDRLSYIHNPLSEDLDYEVENLDPLATLLEQNGWDVKRRQYPGKYPVGTTLTYAIEVSFVQNNTAVYLSYDVFCNTPWCVRWGLFKPWEANQDPQYQKGYLDAIEMDLMAPKDAHFGNGRPVCLIGFSPFGGCMVDYWQPKLMDNNSYFPRGTHAEDEKELLRVLNLIGVKNLSGEKLLGEFNLPEKKPDYL</sequence>
<dbReference type="AlphaFoldDB" id="A0A1F7VDL9"/>
<evidence type="ECO:0000313" key="1">
    <source>
        <dbReference type="EMBL" id="OGL88228.1"/>
    </source>
</evidence>
<evidence type="ECO:0000313" key="2">
    <source>
        <dbReference type="Proteomes" id="UP000176593"/>
    </source>
</evidence>
<proteinExistence type="predicted"/>
<gene>
    <name evidence="1" type="ORF">A3I41_00680</name>
</gene>
<name>A0A1F7VDL9_9BACT</name>